<feature type="transmembrane region" description="Helical" evidence="1">
    <location>
        <begin position="177"/>
        <end position="198"/>
    </location>
</feature>
<dbReference type="RefSeq" id="WP_198737802.1">
    <property type="nucleotide sequence ID" value="NZ_JAEIOS010000010.1"/>
</dbReference>
<keyword evidence="3" id="KW-1185">Reference proteome</keyword>
<dbReference type="AlphaFoldDB" id="A0A934I5J3"/>
<feature type="transmembrane region" description="Helical" evidence="1">
    <location>
        <begin position="437"/>
        <end position="461"/>
    </location>
</feature>
<dbReference type="Proteomes" id="UP000645966">
    <property type="component" value="Unassembled WGS sequence"/>
</dbReference>
<feature type="transmembrane region" description="Helical" evidence="1">
    <location>
        <begin position="349"/>
        <end position="368"/>
    </location>
</feature>
<dbReference type="PANTHER" id="PTHR30354:SF25">
    <property type="entry name" value="INNER MEMBRANE PERMEASE YGBN"/>
    <property type="match status" value="1"/>
</dbReference>
<feature type="transmembrane region" description="Helical" evidence="1">
    <location>
        <begin position="107"/>
        <end position="135"/>
    </location>
</feature>
<dbReference type="PIRSF" id="PIRSF002746">
    <property type="entry name" value="Gluconate_transporter"/>
    <property type="match status" value="1"/>
</dbReference>
<gene>
    <name evidence="2" type="ORF">JDV75_03175</name>
</gene>
<feature type="transmembrane region" description="Helical" evidence="1">
    <location>
        <begin position="236"/>
        <end position="258"/>
    </location>
</feature>
<sequence>METWQQTMGTVPLLGIAVAAIVVILFLVIRLKMHAFLVLILVSAGTALAAGLPVAAVLPTMTEGFGKTLAGVALLVGLGAMLGRLVETSGGARSLAESLTRSFGDAHAPLALGIASLIMGFPIFFDAGLIVMLPVVFAVARRLGEPVLRYGIPAAGAFSVMHVFLPPHPGPIAAAELYDADLGLVLLLGLIVVFPVWYLSGYRWGLYCGRRFPLAVPDLLTGGPETPDGELPGRPAGTGTVLAILVLPLILIFGNTGLDMAGAQGWVDPGAVWVQALRFLGSTPVALLITTLVAAVVLGVLQGMSRDSVERVFDGALAPVASVILVTGAGGMFGGVLRATGIGDALAETLGGLGVPLILAVFLAALALRVAQGSATVALTTAAALMAPAVAAAELTGVQLAAIVLATAAGSVAASHVNDSGFWLVGRLMGMDPATTLRTWTVNQTLIALIGFGCAVAVYLIGGHLV</sequence>
<dbReference type="NCBIfam" id="TIGR00791">
    <property type="entry name" value="gntP"/>
    <property type="match status" value="1"/>
</dbReference>
<feature type="transmembrane region" description="Helical" evidence="1">
    <location>
        <begin position="12"/>
        <end position="29"/>
    </location>
</feature>
<reference evidence="2" key="1">
    <citation type="submission" date="2020-12" db="EMBL/GenBank/DDBJ databases">
        <title>Genome public.</title>
        <authorList>
            <person name="Sun Q."/>
        </authorList>
    </citation>
    <scope>NUCLEOTIDE SEQUENCE</scope>
    <source>
        <strain evidence="2">CCM 8863</strain>
    </source>
</reference>
<accession>A0A934I5J3</accession>
<feature type="transmembrane region" description="Helical" evidence="1">
    <location>
        <begin position="36"/>
        <end position="58"/>
    </location>
</feature>
<feature type="transmembrane region" description="Helical" evidence="1">
    <location>
        <begin position="147"/>
        <end position="165"/>
    </location>
</feature>
<dbReference type="Pfam" id="PF02447">
    <property type="entry name" value="GntP_permease"/>
    <property type="match status" value="1"/>
</dbReference>
<feature type="transmembrane region" description="Helical" evidence="1">
    <location>
        <begin position="279"/>
        <end position="304"/>
    </location>
</feature>
<dbReference type="PANTHER" id="PTHR30354">
    <property type="entry name" value="GNT FAMILY GLUCONATE TRANSPORTER"/>
    <property type="match status" value="1"/>
</dbReference>
<keyword evidence="1" id="KW-0472">Membrane</keyword>
<organism evidence="2 3">
    <name type="scientific">Corynebacterium meridianum</name>
    <dbReference type="NCBI Taxonomy" id="2765363"/>
    <lineage>
        <taxon>Bacteria</taxon>
        <taxon>Bacillati</taxon>
        <taxon>Actinomycetota</taxon>
        <taxon>Actinomycetes</taxon>
        <taxon>Mycobacteriales</taxon>
        <taxon>Corynebacteriaceae</taxon>
        <taxon>Corynebacterium</taxon>
    </lineage>
</organism>
<feature type="transmembrane region" description="Helical" evidence="1">
    <location>
        <begin position="400"/>
        <end position="417"/>
    </location>
</feature>
<dbReference type="EMBL" id="JAEIOS010000010">
    <property type="protein sequence ID" value="MBI8988764.1"/>
    <property type="molecule type" value="Genomic_DNA"/>
</dbReference>
<evidence type="ECO:0000313" key="2">
    <source>
        <dbReference type="EMBL" id="MBI8988764.1"/>
    </source>
</evidence>
<evidence type="ECO:0000256" key="1">
    <source>
        <dbReference type="SAM" id="Phobius"/>
    </source>
</evidence>
<dbReference type="GO" id="GO:0015128">
    <property type="term" value="F:gluconate transmembrane transporter activity"/>
    <property type="evidence" value="ECO:0007669"/>
    <property type="project" value="InterPro"/>
</dbReference>
<dbReference type="InterPro" id="IPR003474">
    <property type="entry name" value="Glcn_transporter"/>
</dbReference>
<evidence type="ECO:0000313" key="3">
    <source>
        <dbReference type="Proteomes" id="UP000645966"/>
    </source>
</evidence>
<comment type="caution">
    <text evidence="2">The sequence shown here is derived from an EMBL/GenBank/DDBJ whole genome shotgun (WGS) entry which is preliminary data.</text>
</comment>
<keyword evidence="1" id="KW-1133">Transmembrane helix</keyword>
<proteinExistence type="predicted"/>
<feature type="transmembrane region" description="Helical" evidence="1">
    <location>
        <begin position="316"/>
        <end position="337"/>
    </location>
</feature>
<protein>
    <submittedName>
        <fullName evidence="2">GntP family permease</fullName>
    </submittedName>
</protein>
<keyword evidence="1" id="KW-0812">Transmembrane</keyword>
<dbReference type="GO" id="GO:0005886">
    <property type="term" value="C:plasma membrane"/>
    <property type="evidence" value="ECO:0007669"/>
    <property type="project" value="TreeGrafter"/>
</dbReference>
<name>A0A934I5J3_9CORY</name>